<dbReference type="Gene3D" id="3.40.50.261">
    <property type="entry name" value="Succinyl-CoA synthetase domains"/>
    <property type="match status" value="2"/>
</dbReference>
<dbReference type="PANTHER" id="PTHR42793:SF1">
    <property type="entry name" value="PEPTIDYL-LYSINE N-ACETYLTRANSFERASE PATZ"/>
    <property type="match status" value="1"/>
</dbReference>
<dbReference type="Pfam" id="PF13380">
    <property type="entry name" value="CoA_binding_2"/>
    <property type="match status" value="1"/>
</dbReference>
<keyword evidence="2" id="KW-0547">Nucleotide-binding</keyword>
<evidence type="ECO:0000256" key="1">
    <source>
        <dbReference type="ARBA" id="ARBA00022532"/>
    </source>
</evidence>
<dbReference type="InterPro" id="IPR011761">
    <property type="entry name" value="ATP-grasp"/>
</dbReference>
<dbReference type="InterPro" id="IPR032875">
    <property type="entry name" value="Succ_CoA_lig_flav_dom"/>
</dbReference>
<gene>
    <name evidence="4" type="primary">pauA</name>
    <name evidence="4" type="ORF">SBA_ch2_6790</name>
</gene>
<dbReference type="Proteomes" id="UP001059971">
    <property type="component" value="Chromosome 2"/>
</dbReference>
<dbReference type="InterPro" id="IPR016102">
    <property type="entry name" value="Succinyl-CoA_synth-like"/>
</dbReference>
<dbReference type="InterPro" id="IPR036291">
    <property type="entry name" value="NAD(P)-bd_dom_sf"/>
</dbReference>
<protein>
    <submittedName>
        <fullName evidence="4">Pimeloyl-CoA synthetase</fullName>
    </submittedName>
</protein>
<dbReference type="Pfam" id="PF13549">
    <property type="entry name" value="ATP-grasp_5"/>
    <property type="match status" value="1"/>
</dbReference>
<evidence type="ECO:0000313" key="5">
    <source>
        <dbReference type="Proteomes" id="UP001059971"/>
    </source>
</evidence>
<dbReference type="Gene3D" id="3.30.470.20">
    <property type="entry name" value="ATP-grasp fold, B domain"/>
    <property type="match status" value="1"/>
</dbReference>
<accession>A0ABN5WIN7</accession>
<feature type="domain" description="ATP-grasp" evidence="3">
    <location>
        <begin position="508"/>
        <end position="561"/>
    </location>
</feature>
<dbReference type="Pfam" id="PF13607">
    <property type="entry name" value="Succ_CoA_lig"/>
    <property type="match status" value="1"/>
</dbReference>
<dbReference type="InterPro" id="IPR003781">
    <property type="entry name" value="CoA-bd"/>
</dbReference>
<dbReference type="Gene3D" id="3.30.1490.20">
    <property type="entry name" value="ATP-grasp fold, A domain"/>
    <property type="match status" value="1"/>
</dbReference>
<dbReference type="SUPFAM" id="SSF56059">
    <property type="entry name" value="Glutathione synthetase ATP-binding domain-like"/>
    <property type="match status" value="1"/>
</dbReference>
<dbReference type="SMART" id="SM00881">
    <property type="entry name" value="CoA_binding"/>
    <property type="match status" value="1"/>
</dbReference>
<dbReference type="PROSITE" id="PS50975">
    <property type="entry name" value="ATP_GRASP"/>
    <property type="match status" value="1"/>
</dbReference>
<dbReference type="SUPFAM" id="SSF51735">
    <property type="entry name" value="NAD(P)-binding Rossmann-fold domains"/>
    <property type="match status" value="1"/>
</dbReference>
<dbReference type="PANTHER" id="PTHR42793">
    <property type="entry name" value="COA BINDING DOMAIN CONTAINING PROTEIN"/>
    <property type="match status" value="1"/>
</dbReference>
<name>A0ABN5WIN7_9SPHN</name>
<dbReference type="InterPro" id="IPR013815">
    <property type="entry name" value="ATP_grasp_subdomain_1"/>
</dbReference>
<evidence type="ECO:0000313" key="4">
    <source>
        <dbReference type="EMBL" id="BBF72146.1"/>
    </source>
</evidence>
<evidence type="ECO:0000256" key="2">
    <source>
        <dbReference type="PROSITE-ProRule" id="PRU00409"/>
    </source>
</evidence>
<sequence>MTEAVCMDETEILGQGLPSASLDCLLRPRSVAIVGASDKPGALGASVLANLVRQGFDGDIHLVNPKRTEIGGRPCVASVDDLPEGVHVAVLAIPRAGVLDTMRGLARRGVRAAVIFSAGFAEDGPQGLADQQAIARIARESGMVVEGPNCLGLVNFRDNVSLTFIEMPEAKAQGDRRVGIVSQSGAMAAVLATTMIHRDVPLNCYISTGNEAASGIEDYLAYLVDQPDTAVIALIAEHVRDPARFLAAARAARDAGKAVVLLHPGRSAAGAESAATHTGAMAGDHAVMAVHVQRAGVILADSLEELGDIVEILARSPDAGIGGTGVIAESGAFKAMMLDLAEAVALDLPKLTDADSPALRAALPDFVPVTNPMDITAQGLVDPGLYGRTLAALAQDDRIGTILLTLIQTDTGTSHIKFKAVLDALQAIGETKPVIVGGVDEGGGVFADDLAALRAAGVTYLPTAERTLRALARIAAHRQRDEAVAPLDADPIADLAQVGSTIPEHRSKAIMGAQGIAFPAFELAQSAQEAVAAADRLGYPVVLKAQSPELPHKSDAGGVIINLADADAVAAGWDRLMANLAASRPGLALDGVLVEGMAAKGVELIVGARNDPHWGPTILVGFGGVAAELLHDVCLLPPDLTRDAIIAQIRTLRMAPLLDGFRGAPAMDIGAVADIVQRLGRMVAATPAIREVDLNPVIVYPAGQGAIALDALISL</sequence>
<keyword evidence="1" id="KW-0816">Tricarboxylic acid cycle</keyword>
<keyword evidence="5" id="KW-1185">Reference proteome</keyword>
<evidence type="ECO:0000259" key="3">
    <source>
        <dbReference type="PROSITE" id="PS50975"/>
    </source>
</evidence>
<reference evidence="4" key="1">
    <citation type="submission" date="2018-07" db="EMBL/GenBank/DDBJ databases">
        <title>Complete genome sequence of Sphingomonas bisphenolicum strain AO1, a bisphenol A degradative bacterium isolated from Japanese farm field.</title>
        <authorList>
            <person name="Murakami M."/>
            <person name="Koh M."/>
            <person name="Koba S."/>
            <person name="Matsumura Y."/>
        </authorList>
    </citation>
    <scope>NUCLEOTIDE SEQUENCE</scope>
    <source>
        <strain evidence="4">AO1</strain>
    </source>
</reference>
<dbReference type="Gene3D" id="3.40.50.720">
    <property type="entry name" value="NAD(P)-binding Rossmann-like Domain"/>
    <property type="match status" value="1"/>
</dbReference>
<keyword evidence="2" id="KW-0067">ATP-binding</keyword>
<dbReference type="EMBL" id="AP018818">
    <property type="protein sequence ID" value="BBF72146.1"/>
    <property type="molecule type" value="Genomic_DNA"/>
</dbReference>
<organism evidence="4 5">
    <name type="scientific">Sphingomonas bisphenolicum</name>
    <dbReference type="NCBI Taxonomy" id="296544"/>
    <lineage>
        <taxon>Bacteria</taxon>
        <taxon>Pseudomonadati</taxon>
        <taxon>Pseudomonadota</taxon>
        <taxon>Alphaproteobacteria</taxon>
        <taxon>Sphingomonadales</taxon>
        <taxon>Sphingomonadaceae</taxon>
        <taxon>Sphingomonas</taxon>
    </lineage>
</organism>
<proteinExistence type="predicted"/>
<dbReference type="SUPFAM" id="SSF52210">
    <property type="entry name" value="Succinyl-CoA synthetase domains"/>
    <property type="match status" value="2"/>
</dbReference>